<comment type="caution">
    <text evidence="3">The sequence shown here is derived from an EMBL/GenBank/DDBJ whole genome shotgun (WGS) entry which is preliminary data.</text>
</comment>
<organism evidence="3 4">
    <name type="scientific">Sphingomonas parva</name>
    <dbReference type="NCBI Taxonomy" id="2555898"/>
    <lineage>
        <taxon>Bacteria</taxon>
        <taxon>Pseudomonadati</taxon>
        <taxon>Pseudomonadota</taxon>
        <taxon>Alphaproteobacteria</taxon>
        <taxon>Sphingomonadales</taxon>
        <taxon>Sphingomonadaceae</taxon>
        <taxon>Sphingomonas</taxon>
    </lineage>
</organism>
<accession>A0A4Y8ZNZ9</accession>
<dbReference type="GO" id="GO:0008757">
    <property type="term" value="F:S-adenosylmethionine-dependent methyltransferase activity"/>
    <property type="evidence" value="ECO:0007669"/>
    <property type="project" value="InterPro"/>
</dbReference>
<dbReference type="InterPro" id="IPR013216">
    <property type="entry name" value="Methyltransf_11"/>
</dbReference>
<keyword evidence="1" id="KW-0732">Signal</keyword>
<dbReference type="PIRSF" id="PIRSF031679">
    <property type="entry name" value="Mtase_Alr7345_prd"/>
    <property type="match status" value="1"/>
</dbReference>
<dbReference type="EMBL" id="SPDV01000026">
    <property type="protein sequence ID" value="TFI57740.1"/>
    <property type="molecule type" value="Genomic_DNA"/>
</dbReference>
<evidence type="ECO:0000313" key="3">
    <source>
        <dbReference type="EMBL" id="TFI57740.1"/>
    </source>
</evidence>
<dbReference type="Gene3D" id="3.40.50.150">
    <property type="entry name" value="Vaccinia Virus protein VP39"/>
    <property type="match status" value="1"/>
</dbReference>
<dbReference type="InterPro" id="IPR029063">
    <property type="entry name" value="SAM-dependent_MTases_sf"/>
</dbReference>
<dbReference type="GO" id="GO:0032259">
    <property type="term" value="P:methylation"/>
    <property type="evidence" value="ECO:0007669"/>
    <property type="project" value="UniProtKB-KW"/>
</dbReference>
<reference evidence="3 4" key="1">
    <citation type="submission" date="2019-03" db="EMBL/GenBank/DDBJ databases">
        <title>Genome sequence of Sphingomonas sp. 17J27-24.</title>
        <authorList>
            <person name="Kim M."/>
            <person name="Maeng S."/>
            <person name="Sathiyaraj S."/>
        </authorList>
    </citation>
    <scope>NUCLEOTIDE SEQUENCE [LARGE SCALE GENOMIC DNA]</scope>
    <source>
        <strain evidence="3 4">17J27-24</strain>
    </source>
</reference>
<protein>
    <submittedName>
        <fullName evidence="3">Methyltransferase domain-containing protein</fullName>
    </submittedName>
</protein>
<feature type="chain" id="PRO_5021395237" evidence="1">
    <location>
        <begin position="25"/>
        <end position="271"/>
    </location>
</feature>
<sequence length="271" mass="29267">MIRQSLFAAVALAALAACGPTASAERAAAASVYADTSIAAAMAAETRTPANVARDEWRHPRETLGFFGVEPDDTVVEIWPGGGWYTEILAPLLRESGMLWAVAGEKQLAGVRALIEKDPATYGKIRLAAFPASGGEARVPDGSADVVLTFRNVHNWVMADRGEEAFRQMYAMLKPGGVLGVVDHRLPESADAARERTSGYLKVSTVRRLAEAAGFRLAGESEINANWRDSKDHPNGVWSLPPTYRGGAVDRERFAAIGESDRMTLRFVKPK</sequence>
<gene>
    <name evidence="3" type="ORF">E2493_13495</name>
</gene>
<evidence type="ECO:0000256" key="1">
    <source>
        <dbReference type="SAM" id="SignalP"/>
    </source>
</evidence>
<dbReference type="Pfam" id="PF08241">
    <property type="entry name" value="Methyltransf_11"/>
    <property type="match status" value="1"/>
</dbReference>
<dbReference type="RefSeq" id="WP_135087642.1">
    <property type="nucleotide sequence ID" value="NZ_SPDV01000026.1"/>
</dbReference>
<feature type="domain" description="Methyltransferase type 11" evidence="2">
    <location>
        <begin position="81"/>
        <end position="179"/>
    </location>
</feature>
<proteinExistence type="predicted"/>
<evidence type="ECO:0000259" key="2">
    <source>
        <dbReference type="Pfam" id="PF08241"/>
    </source>
</evidence>
<feature type="signal peptide" evidence="1">
    <location>
        <begin position="1"/>
        <end position="24"/>
    </location>
</feature>
<dbReference type="AlphaFoldDB" id="A0A4Y8ZNZ9"/>
<keyword evidence="3" id="KW-0808">Transferase</keyword>
<dbReference type="SUPFAM" id="SSF53335">
    <property type="entry name" value="S-adenosyl-L-methionine-dependent methyltransferases"/>
    <property type="match status" value="1"/>
</dbReference>
<dbReference type="OrthoDB" id="9801692at2"/>
<evidence type="ECO:0000313" key="4">
    <source>
        <dbReference type="Proteomes" id="UP000298213"/>
    </source>
</evidence>
<keyword evidence="4" id="KW-1185">Reference proteome</keyword>
<name>A0A4Y8ZNZ9_9SPHN</name>
<dbReference type="Proteomes" id="UP000298213">
    <property type="component" value="Unassembled WGS sequence"/>
</dbReference>
<dbReference type="InterPro" id="IPR016980">
    <property type="entry name" value="S-AdoMet-dep_MeTrfase_Alr7345"/>
</dbReference>
<dbReference type="PROSITE" id="PS51257">
    <property type="entry name" value="PROKAR_LIPOPROTEIN"/>
    <property type="match status" value="1"/>
</dbReference>
<keyword evidence="3" id="KW-0489">Methyltransferase</keyword>